<protein>
    <submittedName>
        <fullName evidence="2">Uncharacterized protein</fullName>
    </submittedName>
</protein>
<dbReference type="EMBL" id="JAUEPU010000059">
    <property type="protein sequence ID" value="KAK0484085.1"/>
    <property type="molecule type" value="Genomic_DNA"/>
</dbReference>
<evidence type="ECO:0000256" key="1">
    <source>
        <dbReference type="SAM" id="MobiDB-lite"/>
    </source>
</evidence>
<dbReference type="AlphaFoldDB" id="A0AA39PHQ9"/>
<proteinExistence type="predicted"/>
<name>A0AA39PHQ9_9AGAR</name>
<gene>
    <name evidence="2" type="ORF">EDD18DRAFT_1361930</name>
</gene>
<dbReference type="Proteomes" id="UP001175228">
    <property type="component" value="Unassembled WGS sequence"/>
</dbReference>
<accession>A0AA39PHQ9</accession>
<sequence length="116" mass="13379">MLFDALDPDMRQQWLLYATTHEPKIHPPSPPETRHSTVPPTRIPQIDIVKPPTLEEIAKSMAVKAAKYAVRAQLRHWKEDEACHTRRLAHSQHIHSVPVNQIDFAFTHPDGFHELI</sequence>
<evidence type="ECO:0000313" key="2">
    <source>
        <dbReference type="EMBL" id="KAK0484085.1"/>
    </source>
</evidence>
<evidence type="ECO:0000313" key="3">
    <source>
        <dbReference type="Proteomes" id="UP001175228"/>
    </source>
</evidence>
<keyword evidence="3" id="KW-1185">Reference proteome</keyword>
<reference evidence="2" key="1">
    <citation type="submission" date="2023-06" db="EMBL/GenBank/DDBJ databases">
        <authorList>
            <consortium name="Lawrence Berkeley National Laboratory"/>
            <person name="Ahrendt S."/>
            <person name="Sahu N."/>
            <person name="Indic B."/>
            <person name="Wong-Bajracharya J."/>
            <person name="Merenyi Z."/>
            <person name="Ke H.-M."/>
            <person name="Monk M."/>
            <person name="Kocsube S."/>
            <person name="Drula E."/>
            <person name="Lipzen A."/>
            <person name="Balint B."/>
            <person name="Henrissat B."/>
            <person name="Andreopoulos B."/>
            <person name="Martin F.M."/>
            <person name="Harder C.B."/>
            <person name="Rigling D."/>
            <person name="Ford K.L."/>
            <person name="Foster G.D."/>
            <person name="Pangilinan J."/>
            <person name="Papanicolaou A."/>
            <person name="Barry K."/>
            <person name="LaButti K."/>
            <person name="Viragh M."/>
            <person name="Koriabine M."/>
            <person name="Yan M."/>
            <person name="Riley R."/>
            <person name="Champramary S."/>
            <person name="Plett K.L."/>
            <person name="Tsai I.J."/>
            <person name="Slot J."/>
            <person name="Sipos G."/>
            <person name="Plett J."/>
            <person name="Nagy L.G."/>
            <person name="Grigoriev I.V."/>
        </authorList>
    </citation>
    <scope>NUCLEOTIDE SEQUENCE</scope>
    <source>
        <strain evidence="2">HWK02</strain>
    </source>
</reference>
<feature type="region of interest" description="Disordered" evidence="1">
    <location>
        <begin position="21"/>
        <end position="45"/>
    </location>
</feature>
<organism evidence="2 3">
    <name type="scientific">Armillaria luteobubalina</name>
    <dbReference type="NCBI Taxonomy" id="153913"/>
    <lineage>
        <taxon>Eukaryota</taxon>
        <taxon>Fungi</taxon>
        <taxon>Dikarya</taxon>
        <taxon>Basidiomycota</taxon>
        <taxon>Agaricomycotina</taxon>
        <taxon>Agaricomycetes</taxon>
        <taxon>Agaricomycetidae</taxon>
        <taxon>Agaricales</taxon>
        <taxon>Marasmiineae</taxon>
        <taxon>Physalacriaceae</taxon>
        <taxon>Armillaria</taxon>
    </lineage>
</organism>
<comment type="caution">
    <text evidence="2">The sequence shown here is derived from an EMBL/GenBank/DDBJ whole genome shotgun (WGS) entry which is preliminary data.</text>
</comment>